<dbReference type="Gene3D" id="1.25.40.90">
    <property type="match status" value="1"/>
</dbReference>
<dbReference type="WBParaSite" id="PDA_v2.g11729.t1">
    <property type="protein sequence ID" value="PDA_v2.g11729.t1"/>
    <property type="gene ID" value="PDA_v2.g11729"/>
</dbReference>
<dbReference type="SMART" id="SM00288">
    <property type="entry name" value="VHS"/>
    <property type="match status" value="1"/>
</dbReference>
<evidence type="ECO:0000313" key="3">
    <source>
        <dbReference type="WBParaSite" id="PDA_v2.g11729.t1"/>
    </source>
</evidence>
<protein>
    <submittedName>
        <fullName evidence="3">VHS domain-containing protein</fullName>
    </submittedName>
</protein>
<proteinExistence type="predicted"/>
<keyword evidence="2" id="KW-1185">Reference proteome</keyword>
<dbReference type="InterPro" id="IPR008942">
    <property type="entry name" value="ENTH_VHS"/>
</dbReference>
<dbReference type="PANTHER" id="PTHR46275">
    <property type="entry name" value="HEPATOCYTE GROWTH FACTOR-REGULATED TYROSINE KINASE SUBSTRATE"/>
    <property type="match status" value="1"/>
</dbReference>
<dbReference type="PROSITE" id="PS50179">
    <property type="entry name" value="VHS"/>
    <property type="match status" value="1"/>
</dbReference>
<dbReference type="InterPro" id="IPR002014">
    <property type="entry name" value="VHS_dom"/>
</dbReference>
<dbReference type="AlphaFoldDB" id="A0A914P1P8"/>
<evidence type="ECO:0000313" key="2">
    <source>
        <dbReference type="Proteomes" id="UP000887578"/>
    </source>
</evidence>
<accession>A0A914P1P8</accession>
<feature type="domain" description="VHS" evidence="1">
    <location>
        <begin position="12"/>
        <end position="76"/>
    </location>
</feature>
<evidence type="ECO:0000259" key="1">
    <source>
        <dbReference type="PROSITE" id="PS50179"/>
    </source>
</evidence>
<dbReference type="InterPro" id="IPR017073">
    <property type="entry name" value="HGS/VPS27"/>
</dbReference>
<dbReference type="SUPFAM" id="SSF48464">
    <property type="entry name" value="ENTH/VHS domain"/>
    <property type="match status" value="1"/>
</dbReference>
<dbReference type="GO" id="GO:0031623">
    <property type="term" value="P:receptor internalization"/>
    <property type="evidence" value="ECO:0007669"/>
    <property type="project" value="TreeGrafter"/>
</dbReference>
<sequence>MSKQFERTLEAATDQVVVDTDWSGIMECIDMVRGKDVSAKDAAAAISRRLKNSNPNIVHHTLVLLEACMKNCGTAVSHFYFIDPYLAKWQIFLSVSCRNYVYKIS</sequence>
<dbReference type="GO" id="GO:0005769">
    <property type="term" value="C:early endosome"/>
    <property type="evidence" value="ECO:0007669"/>
    <property type="project" value="TreeGrafter"/>
</dbReference>
<dbReference type="GO" id="GO:0032456">
    <property type="term" value="P:endocytic recycling"/>
    <property type="evidence" value="ECO:0007669"/>
    <property type="project" value="TreeGrafter"/>
</dbReference>
<dbReference type="Pfam" id="PF00790">
    <property type="entry name" value="VHS"/>
    <property type="match status" value="1"/>
</dbReference>
<dbReference type="Proteomes" id="UP000887578">
    <property type="component" value="Unplaced"/>
</dbReference>
<reference evidence="3" key="1">
    <citation type="submission" date="2022-11" db="UniProtKB">
        <authorList>
            <consortium name="WormBaseParasite"/>
        </authorList>
    </citation>
    <scope>IDENTIFICATION</scope>
</reference>
<dbReference type="GO" id="GO:0043130">
    <property type="term" value="F:ubiquitin binding"/>
    <property type="evidence" value="ECO:0007669"/>
    <property type="project" value="InterPro"/>
</dbReference>
<organism evidence="2 3">
    <name type="scientific">Panagrolaimus davidi</name>
    <dbReference type="NCBI Taxonomy" id="227884"/>
    <lineage>
        <taxon>Eukaryota</taxon>
        <taxon>Metazoa</taxon>
        <taxon>Ecdysozoa</taxon>
        <taxon>Nematoda</taxon>
        <taxon>Chromadorea</taxon>
        <taxon>Rhabditida</taxon>
        <taxon>Tylenchina</taxon>
        <taxon>Panagrolaimomorpha</taxon>
        <taxon>Panagrolaimoidea</taxon>
        <taxon>Panagrolaimidae</taxon>
        <taxon>Panagrolaimus</taxon>
    </lineage>
</organism>
<dbReference type="PANTHER" id="PTHR46275:SF1">
    <property type="entry name" value="HEPATOCYTE GROWTH FACTOR-REGULATED TYROSINE KINASE SUBSTRATE"/>
    <property type="match status" value="1"/>
</dbReference>
<dbReference type="GO" id="GO:0035091">
    <property type="term" value="F:phosphatidylinositol binding"/>
    <property type="evidence" value="ECO:0007669"/>
    <property type="project" value="InterPro"/>
</dbReference>
<name>A0A914P1P8_9BILA</name>